<protein>
    <recommendedName>
        <fullName evidence="1">DUF397 domain-containing protein</fullName>
    </recommendedName>
</protein>
<organism evidence="2 3">
    <name type="scientific">Streptomyces capitiformicae</name>
    <dbReference type="NCBI Taxonomy" id="2014920"/>
    <lineage>
        <taxon>Bacteria</taxon>
        <taxon>Bacillati</taxon>
        <taxon>Actinomycetota</taxon>
        <taxon>Actinomycetes</taxon>
        <taxon>Kitasatosporales</taxon>
        <taxon>Streptomycetaceae</taxon>
        <taxon>Streptomyces</taxon>
    </lineage>
</organism>
<evidence type="ECO:0000313" key="3">
    <source>
        <dbReference type="Proteomes" id="UP000603227"/>
    </source>
</evidence>
<gene>
    <name evidence="2" type="ORF">GCM10017771_42730</name>
</gene>
<evidence type="ECO:0000313" key="2">
    <source>
        <dbReference type="EMBL" id="GHE27834.1"/>
    </source>
</evidence>
<dbReference type="InterPro" id="IPR007278">
    <property type="entry name" value="DUF397"/>
</dbReference>
<reference evidence="2" key="1">
    <citation type="journal article" date="2014" name="Int. J. Syst. Evol. Microbiol.">
        <title>Complete genome sequence of Corynebacterium casei LMG S-19264T (=DSM 44701T), isolated from a smear-ripened cheese.</title>
        <authorList>
            <consortium name="US DOE Joint Genome Institute (JGI-PGF)"/>
            <person name="Walter F."/>
            <person name="Albersmeier A."/>
            <person name="Kalinowski J."/>
            <person name="Ruckert C."/>
        </authorList>
    </citation>
    <scope>NUCLEOTIDE SEQUENCE</scope>
    <source>
        <strain evidence="2">CGMCC 4.7403</strain>
    </source>
</reference>
<keyword evidence="3" id="KW-1185">Reference proteome</keyword>
<dbReference type="Proteomes" id="UP000603227">
    <property type="component" value="Unassembled WGS sequence"/>
</dbReference>
<dbReference type="AlphaFoldDB" id="A0A918YXM6"/>
<dbReference type="Pfam" id="PF04149">
    <property type="entry name" value="DUF397"/>
    <property type="match status" value="1"/>
</dbReference>
<dbReference type="EMBL" id="BNAT01000014">
    <property type="protein sequence ID" value="GHE27834.1"/>
    <property type="molecule type" value="Genomic_DNA"/>
</dbReference>
<dbReference type="RefSeq" id="WP_189784078.1">
    <property type="nucleotide sequence ID" value="NZ_BNAT01000014.1"/>
</dbReference>
<evidence type="ECO:0000259" key="1">
    <source>
        <dbReference type="Pfam" id="PF04149"/>
    </source>
</evidence>
<proteinExistence type="predicted"/>
<accession>A0A918YXM6</accession>
<comment type="caution">
    <text evidence="2">The sequence shown here is derived from an EMBL/GenBank/DDBJ whole genome shotgun (WGS) entry which is preliminary data.</text>
</comment>
<sequence>MPADLQLGPEPAWFKSSHSGGNTTECVEAAFVQDSTVVRDSKDRFSPCLSLSHKAWADFIAALQAAKL</sequence>
<feature type="domain" description="DUF397" evidence="1">
    <location>
        <begin position="12"/>
        <end position="63"/>
    </location>
</feature>
<reference evidence="2" key="2">
    <citation type="submission" date="2020-09" db="EMBL/GenBank/DDBJ databases">
        <authorList>
            <person name="Sun Q."/>
            <person name="Zhou Y."/>
        </authorList>
    </citation>
    <scope>NUCLEOTIDE SEQUENCE</scope>
    <source>
        <strain evidence="2">CGMCC 4.7403</strain>
    </source>
</reference>
<name>A0A918YXM6_9ACTN</name>